<gene>
    <name evidence="2" type="ORF">C5L23_000598</name>
</gene>
<dbReference type="RefSeq" id="WP_133264455.1">
    <property type="nucleotide sequence ID" value="NZ_JAGYGP010000001.1"/>
</dbReference>
<evidence type="ECO:0000256" key="1">
    <source>
        <dbReference type="SAM" id="Phobius"/>
    </source>
</evidence>
<sequence length="244" mass="29291">MQRNFLKYLLVTIVVLIVMVILITEQYYNWFPTSNYGGDWLGFWSNISGSIIGVIGATMIALWQADSSFKKEKRLESWSQYLKDFIEPLYNIELNINNDNGLFVKTNLPDQLDQDDYYADIYSGFDQQIAKMNNWFYADLMLKEIRYMELENRDSNLDRYIDNLKEETEKLKNHLVYYYSQQQRFINQKILEDLNYERHEKNVERAYLSSSEQKLYDNYHEAYEEVENTSENIIKLVMNIKNKL</sequence>
<dbReference type="AlphaFoldDB" id="A0A4R5N8N4"/>
<feature type="transmembrane region" description="Helical" evidence="1">
    <location>
        <begin position="43"/>
        <end position="65"/>
    </location>
</feature>
<evidence type="ECO:0000313" key="3">
    <source>
        <dbReference type="Proteomes" id="UP000295681"/>
    </source>
</evidence>
<name>A0A4R5N8N4_9LACO</name>
<proteinExistence type="predicted"/>
<organism evidence="2 3">
    <name type="scientific">Leuconostoc fallax</name>
    <dbReference type="NCBI Taxonomy" id="1251"/>
    <lineage>
        <taxon>Bacteria</taxon>
        <taxon>Bacillati</taxon>
        <taxon>Bacillota</taxon>
        <taxon>Bacilli</taxon>
        <taxon>Lactobacillales</taxon>
        <taxon>Lactobacillaceae</taxon>
        <taxon>Leuconostoc</taxon>
    </lineage>
</organism>
<evidence type="ECO:0000313" key="2">
    <source>
        <dbReference type="EMBL" id="TDG68292.1"/>
    </source>
</evidence>
<feature type="transmembrane region" description="Helical" evidence="1">
    <location>
        <begin position="5"/>
        <end position="23"/>
    </location>
</feature>
<keyword evidence="1" id="KW-0472">Membrane</keyword>
<dbReference type="Proteomes" id="UP000295681">
    <property type="component" value="Unassembled WGS sequence"/>
</dbReference>
<keyword evidence="3" id="KW-1185">Reference proteome</keyword>
<keyword evidence="1" id="KW-0812">Transmembrane</keyword>
<reference evidence="2 3" key="1">
    <citation type="journal article" date="2019" name="Appl. Microbiol. Biotechnol.">
        <title>Uncovering carbohydrate metabolism through a genotype-phenotype association study of 56 lactic acid bacteria genomes.</title>
        <authorList>
            <person name="Buron-Moles G."/>
            <person name="Chailyan A."/>
            <person name="Dolejs I."/>
            <person name="Forster J."/>
            <person name="Miks M.H."/>
        </authorList>
    </citation>
    <scope>NUCLEOTIDE SEQUENCE [LARGE SCALE GENOMIC DNA]</scope>
    <source>
        <strain evidence="2 3">ATCC 700006</strain>
    </source>
</reference>
<accession>A0A4R5N8N4</accession>
<protein>
    <submittedName>
        <fullName evidence="2">Uncharacterized protein</fullName>
    </submittedName>
</protein>
<keyword evidence="1" id="KW-1133">Transmembrane helix</keyword>
<comment type="caution">
    <text evidence="2">The sequence shown here is derived from an EMBL/GenBank/DDBJ whole genome shotgun (WGS) entry which is preliminary data.</text>
</comment>
<dbReference type="EMBL" id="PUFI01000014">
    <property type="protein sequence ID" value="TDG68292.1"/>
    <property type="molecule type" value="Genomic_DNA"/>
</dbReference>